<accession>A0ABY9S1T9</accession>
<name>A0ABY9S1T9_9ACTN</name>
<organism evidence="1 2">
    <name type="scientific">Streptomyces roseicoloratus</name>
    <dbReference type="NCBI Taxonomy" id="2508722"/>
    <lineage>
        <taxon>Bacteria</taxon>
        <taxon>Bacillati</taxon>
        <taxon>Actinomycetota</taxon>
        <taxon>Actinomycetes</taxon>
        <taxon>Kitasatosporales</taxon>
        <taxon>Streptomycetaceae</taxon>
        <taxon>Streptomyces</taxon>
    </lineage>
</organism>
<gene>
    <name evidence="1" type="ORF">RGF97_30585</name>
</gene>
<proteinExistence type="predicted"/>
<evidence type="ECO:0000313" key="1">
    <source>
        <dbReference type="EMBL" id="WMX48275.1"/>
    </source>
</evidence>
<evidence type="ECO:0000313" key="2">
    <source>
        <dbReference type="Proteomes" id="UP001250858"/>
    </source>
</evidence>
<reference evidence="1 2" key="1">
    <citation type="submission" date="2023-09" db="EMBL/GenBank/DDBJ databases">
        <title>Complete genome of Streptomyces roseicoloratus T14.</title>
        <authorList>
            <person name="Bashizi T."/>
            <person name="Kim M.-J."/>
            <person name="Lee G."/>
            <person name="Tagele S.B."/>
            <person name="Shin J.-H."/>
        </authorList>
    </citation>
    <scope>NUCLEOTIDE SEQUENCE [LARGE SCALE GENOMIC DNA]</scope>
    <source>
        <strain evidence="1 2">T14</strain>
    </source>
</reference>
<sequence>MHTYDPALSDLVVAALRDRLLNRPALNHPGEGDKLDRVLAGLIEPEGNDPAEVLRLWTEQPAPTAITVDSPRLLSFVPAAPTQAAALFDMLVSCSSIQGVSWPLASGPSPPRTRSCACSRTSPKCRPPPAVLRLGRLGRPLSALVTARDTARRRRGLGPYDRVRFAASDLPAGRVLLRCSPRPRGSRTDRREIATIVRHVEACRRPPTSHETRPHAYITRLH</sequence>
<protein>
    <submittedName>
        <fullName evidence="1">Uncharacterized protein</fullName>
    </submittedName>
</protein>
<dbReference type="RefSeq" id="WP_309549818.1">
    <property type="nucleotide sequence ID" value="NZ_CP133762.1"/>
</dbReference>
<dbReference type="Proteomes" id="UP001250858">
    <property type="component" value="Chromosome"/>
</dbReference>
<keyword evidence="2" id="KW-1185">Reference proteome</keyword>
<dbReference type="EMBL" id="CP133762">
    <property type="protein sequence ID" value="WMX48275.1"/>
    <property type="molecule type" value="Genomic_DNA"/>
</dbReference>